<proteinExistence type="predicted"/>
<accession>U5ERB6</accession>
<evidence type="ECO:0000313" key="1">
    <source>
        <dbReference type="EMBL" id="GAD87639.1"/>
    </source>
</evidence>
<name>U5ERB6_NOCAS</name>
<organism evidence="1 2">
    <name type="scientific">Nocardia asteroides NBRC 15531</name>
    <dbReference type="NCBI Taxonomy" id="1110697"/>
    <lineage>
        <taxon>Bacteria</taxon>
        <taxon>Bacillati</taxon>
        <taxon>Actinomycetota</taxon>
        <taxon>Actinomycetes</taxon>
        <taxon>Mycobacteriales</taxon>
        <taxon>Nocardiaceae</taxon>
        <taxon>Nocardia</taxon>
    </lineage>
</organism>
<gene>
    <name evidence="1" type="ORF">NCAST_36_00210</name>
</gene>
<reference evidence="1 2" key="1">
    <citation type="journal article" date="2014" name="BMC Genomics">
        <title>Genome based analysis of type-I polyketide synthase and nonribosomal peptide synthetase gene clusters in seven strains of five representative Nocardia species.</title>
        <authorList>
            <person name="Komaki H."/>
            <person name="Ichikawa N."/>
            <person name="Hosoyama A."/>
            <person name="Takahashi-Nakaguchi A."/>
            <person name="Matsuzawa T."/>
            <person name="Suzuki K."/>
            <person name="Fujita N."/>
            <person name="Gonoi T."/>
        </authorList>
    </citation>
    <scope>NUCLEOTIDE SEQUENCE [LARGE SCALE GENOMIC DNA]</scope>
    <source>
        <strain evidence="1 2">NBRC 15531</strain>
    </source>
</reference>
<evidence type="ECO:0000313" key="2">
    <source>
        <dbReference type="Proteomes" id="UP000017048"/>
    </source>
</evidence>
<keyword evidence="2" id="KW-1185">Reference proteome</keyword>
<dbReference type="AlphaFoldDB" id="U5ERB6"/>
<comment type="caution">
    <text evidence="1">The sequence shown here is derived from an EMBL/GenBank/DDBJ whole genome shotgun (WGS) entry which is preliminary data.</text>
</comment>
<dbReference type="Proteomes" id="UP000017048">
    <property type="component" value="Unassembled WGS sequence"/>
</dbReference>
<protein>
    <submittedName>
        <fullName evidence="1">Uncharacterized protein</fullName>
    </submittedName>
</protein>
<dbReference type="EMBL" id="BAFO02000036">
    <property type="protein sequence ID" value="GAD87639.1"/>
    <property type="molecule type" value="Genomic_DNA"/>
</dbReference>
<sequence>MPLLNGRAADSLVWGRGHTGRFLGDRGRGHCPDRAGRLGVRAVVMPGAAACCGPRDIYWAAVLDPRTERVIALIGELYAGTTW</sequence>